<evidence type="ECO:0000313" key="3">
    <source>
        <dbReference type="WBParaSite" id="PDA_v2.g17760.t1"/>
    </source>
</evidence>
<dbReference type="InterPro" id="IPR038324">
    <property type="entry name" value="Rpb4/RPC9_sf"/>
</dbReference>
<reference evidence="3" key="1">
    <citation type="submission" date="2022-11" db="UniProtKB">
        <authorList>
            <consortium name="WormBaseParasite"/>
        </authorList>
    </citation>
    <scope>IDENTIFICATION</scope>
</reference>
<feature type="region of interest" description="Disordered" evidence="1">
    <location>
        <begin position="159"/>
        <end position="216"/>
    </location>
</feature>
<evidence type="ECO:0000256" key="1">
    <source>
        <dbReference type="SAM" id="MobiDB-lite"/>
    </source>
</evidence>
<name>A0A914PIQ2_9BILA</name>
<feature type="compositionally biased region" description="Acidic residues" evidence="1">
    <location>
        <begin position="197"/>
        <end position="207"/>
    </location>
</feature>
<proteinExistence type="predicted"/>
<dbReference type="Proteomes" id="UP000887578">
    <property type="component" value="Unplaced"/>
</dbReference>
<organism evidence="2 3">
    <name type="scientific">Panagrolaimus davidi</name>
    <dbReference type="NCBI Taxonomy" id="227884"/>
    <lineage>
        <taxon>Eukaryota</taxon>
        <taxon>Metazoa</taxon>
        <taxon>Ecdysozoa</taxon>
        <taxon>Nematoda</taxon>
        <taxon>Chromadorea</taxon>
        <taxon>Rhabditida</taxon>
        <taxon>Tylenchina</taxon>
        <taxon>Panagrolaimomorpha</taxon>
        <taxon>Panagrolaimoidea</taxon>
        <taxon>Panagrolaimidae</taxon>
        <taxon>Panagrolaimus</taxon>
    </lineage>
</organism>
<protein>
    <submittedName>
        <fullName evidence="3">Uncharacterized protein</fullName>
    </submittedName>
</protein>
<sequence length="579" mass="65626">MPDEIVWVDKVLNPRSAVLTHNEALNVLKNAKDWTCRPHLKATFNKSRGTEKKLTLAQQKDEYINLQQMFIQQDEMKPILEMQAELDAIEKSKDVFKNAIEERLIFPDGLPRLKPSVSLKKEIVRSKRIKGNETAEKLALIDKSAINKKALRNILDDDIDDDAKEDTPMEVDTPSDESKPELDNGKPAAKKRRVIIDEDTDDEEDETKDSKTSIQLLSQDPSKTALEFANDRLEFKHSFSTCADVIKTSPVSICFEATKEETKVLAMAEEAVEVLEDNSIPTNLAFTDYAIQGVLKPPTKEIKNSEEAFGTFLLGESSEKLGSTALTNSIKPPANLGKSTKTNYTELIKDKDFCSKLIKSCEADWDVSSYFELDSDYYRAKDNEYLPKLQILNSLFCAYDLDLLQYQADIAVINASRVRERQRVQHPFVKVRPTTKDPPHHLSQGTVMATKSSSLTNVMKRLSNGKSAAIKQEGEAKTCIAHNTVIHEALKYLEKSQTAHRYKNEIRDAYKKLSKYPLTFLEKMNLIHTSPKDLPGMLCVLDDLGLRFSKDVMDEFEKDCASLWAPKRHRIKRNSSTTL</sequence>
<dbReference type="AlphaFoldDB" id="A0A914PIQ2"/>
<keyword evidence="2" id="KW-1185">Reference proteome</keyword>
<accession>A0A914PIQ2</accession>
<dbReference type="WBParaSite" id="PDA_v2.g17760.t1">
    <property type="protein sequence ID" value="PDA_v2.g17760.t1"/>
    <property type="gene ID" value="PDA_v2.g17760"/>
</dbReference>
<dbReference type="Gene3D" id="1.20.1250.40">
    <property type="match status" value="1"/>
</dbReference>
<evidence type="ECO:0000313" key="2">
    <source>
        <dbReference type="Proteomes" id="UP000887578"/>
    </source>
</evidence>